<evidence type="ECO:0000313" key="3">
    <source>
        <dbReference type="Proteomes" id="UP000821853"/>
    </source>
</evidence>
<gene>
    <name evidence="2" type="ORF">HPB48_010724</name>
</gene>
<comment type="caution">
    <text evidence="2">The sequence shown here is derived from an EMBL/GenBank/DDBJ whole genome shotgun (WGS) entry which is preliminary data.</text>
</comment>
<reference evidence="2 3" key="1">
    <citation type="journal article" date="2020" name="Cell">
        <title>Large-Scale Comparative Analyses of Tick Genomes Elucidate Their Genetic Diversity and Vector Capacities.</title>
        <authorList>
            <consortium name="Tick Genome and Microbiome Consortium (TIGMIC)"/>
            <person name="Jia N."/>
            <person name="Wang J."/>
            <person name="Shi W."/>
            <person name="Du L."/>
            <person name="Sun Y."/>
            <person name="Zhan W."/>
            <person name="Jiang J.F."/>
            <person name="Wang Q."/>
            <person name="Zhang B."/>
            <person name="Ji P."/>
            <person name="Bell-Sakyi L."/>
            <person name="Cui X.M."/>
            <person name="Yuan T.T."/>
            <person name="Jiang B.G."/>
            <person name="Yang W.F."/>
            <person name="Lam T.T."/>
            <person name="Chang Q.C."/>
            <person name="Ding S.J."/>
            <person name="Wang X.J."/>
            <person name="Zhu J.G."/>
            <person name="Ruan X.D."/>
            <person name="Zhao L."/>
            <person name="Wei J.T."/>
            <person name="Ye R.Z."/>
            <person name="Que T.C."/>
            <person name="Du C.H."/>
            <person name="Zhou Y.H."/>
            <person name="Cheng J.X."/>
            <person name="Dai P.F."/>
            <person name="Guo W.B."/>
            <person name="Han X.H."/>
            <person name="Huang E.J."/>
            <person name="Li L.F."/>
            <person name="Wei W."/>
            <person name="Gao Y.C."/>
            <person name="Liu J.Z."/>
            <person name="Shao H.Z."/>
            <person name="Wang X."/>
            <person name="Wang C.C."/>
            <person name="Yang T.C."/>
            <person name="Huo Q.B."/>
            <person name="Li W."/>
            <person name="Chen H.Y."/>
            <person name="Chen S.E."/>
            <person name="Zhou L.G."/>
            <person name="Ni X.B."/>
            <person name="Tian J.H."/>
            <person name="Sheng Y."/>
            <person name="Liu T."/>
            <person name="Pan Y.S."/>
            <person name="Xia L.Y."/>
            <person name="Li J."/>
            <person name="Zhao F."/>
            <person name="Cao W.C."/>
        </authorList>
    </citation>
    <scope>NUCLEOTIDE SEQUENCE [LARGE SCALE GENOMIC DNA]</scope>
    <source>
        <strain evidence="2">HaeL-2018</strain>
    </source>
</reference>
<sequence>MVQHRMAVARRRTGDQGNQRPQHLKTTSHRRRKGTQEDQDQKKKKNKDQQIRSVEPPPYEEHSPESTQQANSKKASQLQGETKHPGQPPSQEERTRAGGADPRNVSRGELV</sequence>
<dbReference type="VEuPathDB" id="VectorBase:HLOH_040533"/>
<feature type="compositionally biased region" description="Basic residues" evidence="1">
    <location>
        <begin position="22"/>
        <end position="33"/>
    </location>
</feature>
<dbReference type="Proteomes" id="UP000821853">
    <property type="component" value="Chromosome 3"/>
</dbReference>
<evidence type="ECO:0000256" key="1">
    <source>
        <dbReference type="SAM" id="MobiDB-lite"/>
    </source>
</evidence>
<name>A0A9J6G5U3_HAELO</name>
<dbReference type="AlphaFoldDB" id="A0A9J6G5U3"/>
<dbReference type="EMBL" id="JABSTR010000005">
    <property type="protein sequence ID" value="KAH9370613.1"/>
    <property type="molecule type" value="Genomic_DNA"/>
</dbReference>
<evidence type="ECO:0000313" key="2">
    <source>
        <dbReference type="EMBL" id="KAH9370613.1"/>
    </source>
</evidence>
<feature type="region of interest" description="Disordered" evidence="1">
    <location>
        <begin position="1"/>
        <end position="111"/>
    </location>
</feature>
<protein>
    <submittedName>
        <fullName evidence="2">Uncharacterized protein</fullName>
    </submittedName>
</protein>
<keyword evidence="3" id="KW-1185">Reference proteome</keyword>
<organism evidence="2 3">
    <name type="scientific">Haemaphysalis longicornis</name>
    <name type="common">Bush tick</name>
    <dbReference type="NCBI Taxonomy" id="44386"/>
    <lineage>
        <taxon>Eukaryota</taxon>
        <taxon>Metazoa</taxon>
        <taxon>Ecdysozoa</taxon>
        <taxon>Arthropoda</taxon>
        <taxon>Chelicerata</taxon>
        <taxon>Arachnida</taxon>
        <taxon>Acari</taxon>
        <taxon>Parasitiformes</taxon>
        <taxon>Ixodida</taxon>
        <taxon>Ixodoidea</taxon>
        <taxon>Ixodidae</taxon>
        <taxon>Haemaphysalinae</taxon>
        <taxon>Haemaphysalis</taxon>
    </lineage>
</organism>
<proteinExistence type="predicted"/>
<feature type="compositionally biased region" description="Polar residues" evidence="1">
    <location>
        <begin position="67"/>
        <end position="80"/>
    </location>
</feature>
<accession>A0A9J6G5U3</accession>